<feature type="chain" id="PRO_5002254920" description="NADH:flavin oxidoreductase/NADH oxidase N-terminal domain-containing protein" evidence="6">
    <location>
        <begin position="22"/>
        <end position="472"/>
    </location>
</feature>
<dbReference type="HOGENOM" id="CLU_012153_2_1_1"/>
<keyword evidence="6" id="KW-0732">Signal</keyword>
<dbReference type="CDD" id="cd02932">
    <property type="entry name" value="OYE_YqiM_FMN"/>
    <property type="match status" value="1"/>
</dbReference>
<protein>
    <recommendedName>
        <fullName evidence="7">NADH:flavin oxidoreductase/NADH oxidase N-terminal domain-containing protein</fullName>
    </recommendedName>
</protein>
<feature type="domain" description="NADH:flavin oxidoreductase/NADH oxidase N-terminal" evidence="7">
    <location>
        <begin position="96"/>
        <end position="442"/>
    </location>
</feature>
<keyword evidence="9" id="KW-1185">Reference proteome</keyword>
<comment type="cofactor">
    <cofactor evidence="1">
        <name>FMN</name>
        <dbReference type="ChEBI" id="CHEBI:58210"/>
    </cofactor>
</comment>
<organism evidence="8 9">
    <name type="scientific">Cladophialophora immunda</name>
    <dbReference type="NCBI Taxonomy" id="569365"/>
    <lineage>
        <taxon>Eukaryota</taxon>
        <taxon>Fungi</taxon>
        <taxon>Dikarya</taxon>
        <taxon>Ascomycota</taxon>
        <taxon>Pezizomycotina</taxon>
        <taxon>Eurotiomycetes</taxon>
        <taxon>Chaetothyriomycetidae</taxon>
        <taxon>Chaetothyriales</taxon>
        <taxon>Herpotrichiellaceae</taxon>
        <taxon>Cladophialophora</taxon>
    </lineage>
</organism>
<dbReference type="InterPro" id="IPR044152">
    <property type="entry name" value="YqjM-like"/>
</dbReference>
<dbReference type="InterPro" id="IPR001155">
    <property type="entry name" value="OxRdtase_FMN_N"/>
</dbReference>
<dbReference type="PANTHER" id="PTHR43303:SF4">
    <property type="entry name" value="NADPH DEHYDROGENASE C23G7.10C-RELATED"/>
    <property type="match status" value="1"/>
</dbReference>
<dbReference type="SUPFAM" id="SSF51395">
    <property type="entry name" value="FMN-linked oxidoreductases"/>
    <property type="match status" value="1"/>
</dbReference>
<dbReference type="InterPro" id="IPR013785">
    <property type="entry name" value="Aldolase_TIM"/>
</dbReference>
<dbReference type="EMBL" id="KN847045">
    <property type="protein sequence ID" value="KIW24430.1"/>
    <property type="molecule type" value="Genomic_DNA"/>
</dbReference>
<keyword evidence="3" id="KW-0288">FMN</keyword>
<evidence type="ECO:0000256" key="4">
    <source>
        <dbReference type="ARBA" id="ARBA00022857"/>
    </source>
</evidence>
<evidence type="ECO:0000256" key="6">
    <source>
        <dbReference type="SAM" id="SignalP"/>
    </source>
</evidence>
<dbReference type="PANTHER" id="PTHR43303">
    <property type="entry name" value="NADPH DEHYDROGENASE C23G7.10C-RELATED"/>
    <property type="match status" value="1"/>
</dbReference>
<reference evidence="8 9" key="1">
    <citation type="submission" date="2015-01" db="EMBL/GenBank/DDBJ databases">
        <title>The Genome Sequence of Cladophialophora immunda CBS83496.</title>
        <authorList>
            <consortium name="The Broad Institute Genomics Platform"/>
            <person name="Cuomo C."/>
            <person name="de Hoog S."/>
            <person name="Gorbushina A."/>
            <person name="Stielow B."/>
            <person name="Teixiera M."/>
            <person name="Abouelleil A."/>
            <person name="Chapman S.B."/>
            <person name="Priest M."/>
            <person name="Young S.K."/>
            <person name="Wortman J."/>
            <person name="Nusbaum C."/>
            <person name="Birren B."/>
        </authorList>
    </citation>
    <scope>NUCLEOTIDE SEQUENCE [LARGE SCALE GENOMIC DNA]</scope>
    <source>
        <strain evidence="8 9">CBS 83496</strain>
    </source>
</reference>
<dbReference type="OrthoDB" id="72788at2759"/>
<dbReference type="GO" id="GO:0010181">
    <property type="term" value="F:FMN binding"/>
    <property type="evidence" value="ECO:0007669"/>
    <property type="project" value="InterPro"/>
</dbReference>
<evidence type="ECO:0000256" key="5">
    <source>
        <dbReference type="ARBA" id="ARBA00023002"/>
    </source>
</evidence>
<evidence type="ECO:0000256" key="1">
    <source>
        <dbReference type="ARBA" id="ARBA00001917"/>
    </source>
</evidence>
<dbReference type="RefSeq" id="XP_016244646.1">
    <property type="nucleotide sequence ID" value="XM_016397455.1"/>
</dbReference>
<accession>A0A0D2C1V7</accession>
<evidence type="ECO:0000259" key="7">
    <source>
        <dbReference type="Pfam" id="PF00724"/>
    </source>
</evidence>
<dbReference type="GeneID" id="27349338"/>
<evidence type="ECO:0000313" key="8">
    <source>
        <dbReference type="EMBL" id="KIW24430.1"/>
    </source>
</evidence>
<keyword evidence="2" id="KW-0285">Flavoprotein</keyword>
<keyword evidence="4" id="KW-0521">NADP</keyword>
<gene>
    <name evidence="8" type="ORF">PV07_10144</name>
</gene>
<evidence type="ECO:0000256" key="2">
    <source>
        <dbReference type="ARBA" id="ARBA00022630"/>
    </source>
</evidence>
<evidence type="ECO:0000256" key="3">
    <source>
        <dbReference type="ARBA" id="ARBA00022643"/>
    </source>
</evidence>
<dbReference type="GO" id="GO:0050661">
    <property type="term" value="F:NADP binding"/>
    <property type="evidence" value="ECO:0007669"/>
    <property type="project" value="InterPro"/>
</dbReference>
<proteinExistence type="predicted"/>
<dbReference type="Proteomes" id="UP000054466">
    <property type="component" value="Unassembled WGS sequence"/>
</dbReference>
<dbReference type="Pfam" id="PF00724">
    <property type="entry name" value="Oxidored_FMN"/>
    <property type="match status" value="1"/>
</dbReference>
<dbReference type="VEuPathDB" id="FungiDB:PV07_10144"/>
<evidence type="ECO:0000313" key="9">
    <source>
        <dbReference type="Proteomes" id="UP000054466"/>
    </source>
</evidence>
<dbReference type="GO" id="GO:0003959">
    <property type="term" value="F:NADPH dehydrogenase activity"/>
    <property type="evidence" value="ECO:0007669"/>
    <property type="project" value="InterPro"/>
</dbReference>
<feature type="signal peptide" evidence="6">
    <location>
        <begin position="1"/>
        <end position="21"/>
    </location>
</feature>
<dbReference type="Gene3D" id="3.20.20.70">
    <property type="entry name" value="Aldolase class I"/>
    <property type="match status" value="1"/>
</dbReference>
<sequence length="472" mass="51242">MVHAAHHLSLLHLIKSSVTLTTPVRICRILSLQRLERAPIHHRIRHFSHTSPMESHDAKPLIINKGAPGISYFTPAQSPPSGSAKNPQSDGSAIPKLFQPLTIRGVTFQNRIFLSPMCQYSAQNGYLTDWHVTHLGGIIQRGPGLAIIEATAVTPEGRITPEDSGLWEDGQMGPLKRIVEFAHSQSQKIGIQLGHAGRKASTVAPWLSRGDTAQKEAGGWPTETLAPSAIAFQDTYPDPNALTLEGIQRIKNAFVAAVKRAVEVGFDVIEIHGAHGYLIHEFLSPVSNKRTDQYGGSFENRTRLAREIVEATRAVIPKDMPLFFRISADDWLKGQDEFPESWTIEETSKFAVILAELGVDLLDTSSGGIHPAQQIKGGPGYQAPFALAVKKAVGDSLLVGTVGSITTGTLAQELLDQGLDAALVGRYFQKNPGLVWTFAEELGVEIHVASQISWGFHGRAGGKGKQELKSAR</sequence>
<dbReference type="STRING" id="569365.A0A0D2C1V7"/>
<name>A0A0D2C1V7_9EURO</name>
<dbReference type="AlphaFoldDB" id="A0A0D2C1V7"/>
<keyword evidence="5" id="KW-0560">Oxidoreductase</keyword>